<accession>A0A833ZPP6</accession>
<proteinExistence type="predicted"/>
<gene>
    <name evidence="1" type="ORF">HJG60_011937</name>
</gene>
<dbReference type="EMBL" id="JABVXQ010000008">
    <property type="protein sequence ID" value="KAF6094861.1"/>
    <property type="molecule type" value="Genomic_DNA"/>
</dbReference>
<evidence type="ECO:0000313" key="2">
    <source>
        <dbReference type="Proteomes" id="UP000664940"/>
    </source>
</evidence>
<protein>
    <submittedName>
        <fullName evidence="1">Uncharacterized protein</fullName>
    </submittedName>
</protein>
<dbReference type="Proteomes" id="UP000664940">
    <property type="component" value="Unassembled WGS sequence"/>
</dbReference>
<evidence type="ECO:0000313" key="1">
    <source>
        <dbReference type="EMBL" id="KAF6094861.1"/>
    </source>
</evidence>
<comment type="caution">
    <text evidence="1">The sequence shown here is derived from an EMBL/GenBank/DDBJ whole genome shotgun (WGS) entry which is preliminary data.</text>
</comment>
<organism evidence="1 2">
    <name type="scientific">Phyllostomus discolor</name>
    <name type="common">pale spear-nosed bat</name>
    <dbReference type="NCBI Taxonomy" id="89673"/>
    <lineage>
        <taxon>Eukaryota</taxon>
        <taxon>Metazoa</taxon>
        <taxon>Chordata</taxon>
        <taxon>Craniata</taxon>
        <taxon>Vertebrata</taxon>
        <taxon>Euteleostomi</taxon>
        <taxon>Mammalia</taxon>
        <taxon>Eutheria</taxon>
        <taxon>Laurasiatheria</taxon>
        <taxon>Chiroptera</taxon>
        <taxon>Yangochiroptera</taxon>
        <taxon>Phyllostomidae</taxon>
        <taxon>Phyllostominae</taxon>
        <taxon>Phyllostomus</taxon>
    </lineage>
</organism>
<reference evidence="1 2" key="1">
    <citation type="journal article" date="2020" name="Nature">
        <title>Six reference-quality genomes reveal evolution of bat adaptations.</title>
        <authorList>
            <person name="Jebb D."/>
            <person name="Huang Z."/>
            <person name="Pippel M."/>
            <person name="Hughes G.M."/>
            <person name="Lavrichenko K."/>
            <person name="Devanna P."/>
            <person name="Winkler S."/>
            <person name="Jermiin L.S."/>
            <person name="Skirmuntt E.C."/>
            <person name="Katzourakis A."/>
            <person name="Burkitt-Gray L."/>
            <person name="Ray D.A."/>
            <person name="Sullivan K.A.M."/>
            <person name="Roscito J.G."/>
            <person name="Kirilenko B.M."/>
            <person name="Davalos L.M."/>
            <person name="Corthals A.P."/>
            <person name="Power M.L."/>
            <person name="Jones G."/>
            <person name="Ransome R.D."/>
            <person name="Dechmann D.K.N."/>
            <person name="Locatelli A.G."/>
            <person name="Puechmaille S.J."/>
            <person name="Fedrigo O."/>
            <person name="Jarvis E.D."/>
            <person name="Hiller M."/>
            <person name="Vernes S.C."/>
            <person name="Myers E.W."/>
            <person name="Teeling E.C."/>
        </authorList>
    </citation>
    <scope>NUCLEOTIDE SEQUENCE [LARGE SCALE GENOMIC DNA]</scope>
    <source>
        <strain evidence="1">Bat1K_MPI-CBG_1</strain>
    </source>
</reference>
<dbReference type="AlphaFoldDB" id="A0A833ZPP6"/>
<sequence length="125" mass="13300">MSTSCSPHVTSVLLHGSCWWGRLAPLANGAPCQVRRASGSQPPALLSLLEMCLLQSARSCHVCLADRSAVSASLSVPYLHYSSTQGWQLHWGGRSPALLSGPASWQFSLSQLSIRHCLCGIATSP</sequence>
<name>A0A833ZPP6_9CHIR</name>